<comment type="caution">
    <text evidence="3">The sequence shown here is derived from an EMBL/GenBank/DDBJ whole genome shotgun (WGS) entry which is preliminary data.</text>
</comment>
<gene>
    <name evidence="3" type="ORF">Ga0609869_003023</name>
</gene>
<evidence type="ECO:0000256" key="1">
    <source>
        <dbReference type="SAM" id="Phobius"/>
    </source>
</evidence>
<keyword evidence="2" id="KW-0732">Signal</keyword>
<proteinExistence type="predicted"/>
<feature type="signal peptide" evidence="2">
    <location>
        <begin position="1"/>
        <end position="20"/>
    </location>
</feature>
<evidence type="ECO:0000313" key="3">
    <source>
        <dbReference type="EMBL" id="MEX5729670.1"/>
    </source>
</evidence>
<keyword evidence="1" id="KW-0472">Membrane</keyword>
<accession>A0ABV3XY44</accession>
<keyword evidence="1" id="KW-0812">Transmembrane</keyword>
<dbReference type="Proteomes" id="UP001560019">
    <property type="component" value="Unassembled WGS sequence"/>
</dbReference>
<sequence length="215" mass="21851">MKTIAFSFAAALAAATGGHAAVVGYTSEAAWLAAAGGGLSFEGFDGIASDTSFAGAPLDVGDFTISYTGSISGGSFNYIDTLPPSSPNNLFASNAMIGGVNEGETVTLTFDSAITSFGASFAALNDNADRSVFEVGGSTLQLAQNTGLVIEFFGVVSDTPFTEFTLRGLAASEGYGMDNVRYGVEQTVVPLPASALLLGSGLALVGGLSRRRRRS</sequence>
<keyword evidence="4" id="KW-1185">Reference proteome</keyword>
<name>A0ABV3XY44_9RHOB</name>
<dbReference type="EMBL" id="JBEHHI010000003">
    <property type="protein sequence ID" value="MEX5729670.1"/>
    <property type="molecule type" value="Genomic_DNA"/>
</dbReference>
<evidence type="ECO:0000256" key="2">
    <source>
        <dbReference type="SAM" id="SignalP"/>
    </source>
</evidence>
<evidence type="ECO:0008006" key="5">
    <source>
        <dbReference type="Google" id="ProtNLM"/>
    </source>
</evidence>
<keyword evidence="1" id="KW-1133">Transmembrane helix</keyword>
<feature type="transmembrane region" description="Helical" evidence="1">
    <location>
        <begin position="189"/>
        <end position="208"/>
    </location>
</feature>
<protein>
    <recommendedName>
        <fullName evidence="5">VPLPA-CTERM sorting domain-containing protein</fullName>
    </recommendedName>
</protein>
<feature type="chain" id="PRO_5046286253" description="VPLPA-CTERM sorting domain-containing protein" evidence="2">
    <location>
        <begin position="21"/>
        <end position="215"/>
    </location>
</feature>
<reference evidence="3 4" key="1">
    <citation type="submission" date="2024-06" db="EMBL/GenBank/DDBJ databases">
        <title>Genome of Rhodovulum iodosum, a marine photoferrotroph.</title>
        <authorList>
            <person name="Bianchini G."/>
            <person name="Nikeleit V."/>
            <person name="Kappler A."/>
            <person name="Bryce C."/>
            <person name="Sanchez-Baracaldo P."/>
        </authorList>
    </citation>
    <scope>NUCLEOTIDE SEQUENCE [LARGE SCALE GENOMIC DNA]</scope>
    <source>
        <strain evidence="3 4">UT/N1</strain>
    </source>
</reference>
<organism evidence="3 4">
    <name type="scientific">Rhodovulum iodosum</name>
    <dbReference type="NCBI Taxonomy" id="68291"/>
    <lineage>
        <taxon>Bacteria</taxon>
        <taxon>Pseudomonadati</taxon>
        <taxon>Pseudomonadota</taxon>
        <taxon>Alphaproteobacteria</taxon>
        <taxon>Rhodobacterales</taxon>
        <taxon>Paracoccaceae</taxon>
        <taxon>Rhodovulum</taxon>
    </lineage>
</organism>
<evidence type="ECO:0000313" key="4">
    <source>
        <dbReference type="Proteomes" id="UP001560019"/>
    </source>
</evidence>
<dbReference type="RefSeq" id="WP_125403784.1">
    <property type="nucleotide sequence ID" value="NZ_JBEHHI010000003.1"/>
</dbReference>